<feature type="transmembrane region" description="Helical" evidence="1">
    <location>
        <begin position="176"/>
        <end position="193"/>
    </location>
</feature>
<evidence type="ECO:0000256" key="1">
    <source>
        <dbReference type="SAM" id="Phobius"/>
    </source>
</evidence>
<feature type="transmembrane region" description="Helical" evidence="1">
    <location>
        <begin position="32"/>
        <end position="50"/>
    </location>
</feature>
<evidence type="ECO:0008006" key="4">
    <source>
        <dbReference type="Google" id="ProtNLM"/>
    </source>
</evidence>
<dbReference type="EMBL" id="AFWV01000001">
    <property type="protein sequence ID" value="EGV20684.1"/>
    <property type="molecule type" value="Genomic_DNA"/>
</dbReference>
<feature type="transmembrane region" description="Helical" evidence="1">
    <location>
        <begin position="102"/>
        <end position="123"/>
    </location>
</feature>
<evidence type="ECO:0000313" key="2">
    <source>
        <dbReference type="EMBL" id="EGV20684.1"/>
    </source>
</evidence>
<dbReference type="RefSeq" id="WP_007191340.1">
    <property type="nucleotide sequence ID" value="NZ_AFWV01000001.1"/>
</dbReference>
<keyword evidence="1" id="KW-1133">Transmembrane helix</keyword>
<feature type="transmembrane region" description="Helical" evidence="1">
    <location>
        <begin position="357"/>
        <end position="380"/>
    </location>
</feature>
<reference evidence="2 3" key="1">
    <citation type="submission" date="2011-06" db="EMBL/GenBank/DDBJ databases">
        <title>The draft genome of Thiocapsa marina 5811.</title>
        <authorList>
            <consortium name="US DOE Joint Genome Institute (JGI-PGF)"/>
            <person name="Lucas S."/>
            <person name="Han J."/>
            <person name="Cheng J.-F."/>
            <person name="Goodwin L."/>
            <person name="Pitluck S."/>
            <person name="Peters L."/>
            <person name="Land M.L."/>
            <person name="Hauser L."/>
            <person name="Vogl K."/>
            <person name="Liu Z."/>
            <person name="Imhoff J."/>
            <person name="Thiel V."/>
            <person name="Frigaard N.-U."/>
            <person name="Bryant D."/>
            <person name="Woyke T.J."/>
        </authorList>
    </citation>
    <scope>NUCLEOTIDE SEQUENCE [LARGE SCALE GENOMIC DNA]</scope>
    <source>
        <strain evidence="2 3">5811</strain>
    </source>
</reference>
<organism evidence="2 3">
    <name type="scientific">Thiocapsa marina 5811</name>
    <dbReference type="NCBI Taxonomy" id="768671"/>
    <lineage>
        <taxon>Bacteria</taxon>
        <taxon>Pseudomonadati</taxon>
        <taxon>Pseudomonadota</taxon>
        <taxon>Gammaproteobacteria</taxon>
        <taxon>Chromatiales</taxon>
        <taxon>Chromatiaceae</taxon>
        <taxon>Thiocapsa</taxon>
    </lineage>
</organism>
<feature type="transmembrane region" description="Helical" evidence="1">
    <location>
        <begin position="226"/>
        <end position="243"/>
    </location>
</feature>
<feature type="transmembrane region" description="Helical" evidence="1">
    <location>
        <begin position="199"/>
        <end position="214"/>
    </location>
</feature>
<name>F9U6B1_9GAMM</name>
<dbReference type="STRING" id="768671.ThimaDRAFT_0462"/>
<feature type="transmembrane region" description="Helical" evidence="1">
    <location>
        <begin position="143"/>
        <end position="164"/>
    </location>
</feature>
<dbReference type="AlphaFoldDB" id="F9U6B1"/>
<sequence length="459" mass="51535">MFDVILTLIVCTVIAIILHSISISGRNPFEPIYYVLIGYIGVFVLQGFQGRMVLPYIYDTEFLSYSLFLAWMSLVLFYLGYRSGFARRVPLRLPKAPDWQPGALVRYGTILFFIGVVSQVIFISQSGGAEQFYSQARGAGNHAGSTAYIYVAKTLLYIALPILFIEAARGSLSAPIRFSVYFVTAVLFVYQVYIGQRSGVFLMGVSILAWWYLPRMVINQIPMGRILLIIASILILVGFTALFRTEFFVGSDLDRTKQFFEQELADQLREMMVTGLLGGGGTDQFSHGNELSGYLQTLNVVPDRVGHDFGAAYLRYSYHWIPRMVWPDKPVVADSMRELIDAAPALISGTNTMLGSYYYSLGLIGLVLGSLVTGVVFGALEYWRKLYPRCDSILLVYLVLFAYGRTVVMAGGILAGLDTLLPFVILPIGIAFWILRRDERRKRRWLRTRVPGGLQGRHL</sequence>
<feature type="transmembrane region" description="Helical" evidence="1">
    <location>
        <begin position="419"/>
        <end position="435"/>
    </location>
</feature>
<gene>
    <name evidence="2" type="ORF">ThimaDRAFT_0462</name>
</gene>
<feature type="transmembrane region" description="Helical" evidence="1">
    <location>
        <begin position="392"/>
        <end position="413"/>
    </location>
</feature>
<keyword evidence="3" id="KW-1185">Reference proteome</keyword>
<dbReference type="eggNOG" id="ENOG5033GU7">
    <property type="taxonomic scope" value="Bacteria"/>
</dbReference>
<proteinExistence type="predicted"/>
<keyword evidence="1" id="KW-0812">Transmembrane</keyword>
<protein>
    <recommendedName>
        <fullName evidence="4">Oligosaccharide repeat unit polymerase</fullName>
    </recommendedName>
</protein>
<keyword evidence="1" id="KW-0472">Membrane</keyword>
<accession>F9U6B1</accession>
<feature type="transmembrane region" description="Helical" evidence="1">
    <location>
        <begin position="62"/>
        <end position="81"/>
    </location>
</feature>
<dbReference type="Proteomes" id="UP000005459">
    <property type="component" value="Unassembled WGS sequence"/>
</dbReference>
<feature type="transmembrane region" description="Helical" evidence="1">
    <location>
        <begin position="6"/>
        <end position="25"/>
    </location>
</feature>
<dbReference type="OrthoDB" id="243288at2"/>
<evidence type="ECO:0000313" key="3">
    <source>
        <dbReference type="Proteomes" id="UP000005459"/>
    </source>
</evidence>